<reference evidence="2 3" key="1">
    <citation type="submission" date="2020-03" db="EMBL/GenBank/DDBJ databases">
        <authorList>
            <person name="Pitt A."/>
            <person name="Hahn M.W."/>
        </authorList>
    </citation>
    <scope>NUCLEOTIDE SEQUENCE [LARGE SCALE GENOMIC DNA]</scope>
    <source>
        <strain evidence="2 3">5A-MARBSE</strain>
    </source>
</reference>
<evidence type="ECO:0000313" key="2">
    <source>
        <dbReference type="EMBL" id="MCZ2476017.1"/>
    </source>
</evidence>
<keyword evidence="3" id="KW-1185">Reference proteome</keyword>
<dbReference type="RefSeq" id="WP_269010573.1">
    <property type="nucleotide sequence ID" value="NZ_JAANOH010000004.1"/>
</dbReference>
<protein>
    <submittedName>
        <fullName evidence="2">DUF1801 domain-containing protein</fullName>
    </submittedName>
</protein>
<evidence type="ECO:0000313" key="3">
    <source>
        <dbReference type="Proteomes" id="UP001321186"/>
    </source>
</evidence>
<dbReference type="InterPro" id="IPR014922">
    <property type="entry name" value="YdhG-like"/>
</dbReference>
<dbReference type="Proteomes" id="UP001321186">
    <property type="component" value="Unassembled WGS sequence"/>
</dbReference>
<feature type="domain" description="YdhG-like" evidence="1">
    <location>
        <begin position="19"/>
        <end position="135"/>
    </location>
</feature>
<dbReference type="EMBL" id="JAANOH010000004">
    <property type="protein sequence ID" value="MCZ2476017.1"/>
    <property type="molecule type" value="Genomic_DNA"/>
</dbReference>
<organism evidence="2 3">
    <name type="scientific">Aquirufa ecclesiirivi</name>
    <dbReference type="NCBI Taxonomy" id="2715124"/>
    <lineage>
        <taxon>Bacteria</taxon>
        <taxon>Pseudomonadati</taxon>
        <taxon>Bacteroidota</taxon>
        <taxon>Cytophagia</taxon>
        <taxon>Cytophagales</taxon>
        <taxon>Flectobacillaceae</taxon>
        <taxon>Aquirufa</taxon>
    </lineage>
</organism>
<comment type="caution">
    <text evidence="2">The sequence shown here is derived from an EMBL/GenBank/DDBJ whole genome shotgun (WGS) entry which is preliminary data.</text>
</comment>
<dbReference type="Gene3D" id="3.90.1150.200">
    <property type="match status" value="1"/>
</dbReference>
<dbReference type="Pfam" id="PF08818">
    <property type="entry name" value="DUF1801"/>
    <property type="match status" value="1"/>
</dbReference>
<proteinExistence type="predicted"/>
<dbReference type="SUPFAM" id="SSF159888">
    <property type="entry name" value="YdhG-like"/>
    <property type="match status" value="1"/>
</dbReference>
<accession>A0ABT4JIA4</accession>
<name>A0ABT4JIA4_9BACT</name>
<sequence length="152" mass="17549">MSNPAHTPDEYENQLADDRKAVIAKLRKTILQHLPPGFEETISYGMIGYVVPLSIYPAGYHCKPDEPLPFLSIASQKNFIALYHMGMYADEKLLQWFQDEYPKHAKSKLDMGKSCVRFKKMDDIPFKLIAELAQKITMADWVSRYESIFKKS</sequence>
<evidence type="ECO:0000259" key="1">
    <source>
        <dbReference type="Pfam" id="PF08818"/>
    </source>
</evidence>
<gene>
    <name evidence="2" type="ORF">G9H61_11205</name>
</gene>